<dbReference type="Proteomes" id="UP001058974">
    <property type="component" value="Chromosome 7"/>
</dbReference>
<proteinExistence type="predicted"/>
<keyword evidence="2" id="KW-1185">Reference proteome</keyword>
<organism evidence="1 2">
    <name type="scientific">Pisum sativum</name>
    <name type="common">Garden pea</name>
    <name type="synonym">Lathyrus oleraceus</name>
    <dbReference type="NCBI Taxonomy" id="3888"/>
    <lineage>
        <taxon>Eukaryota</taxon>
        <taxon>Viridiplantae</taxon>
        <taxon>Streptophyta</taxon>
        <taxon>Embryophyta</taxon>
        <taxon>Tracheophyta</taxon>
        <taxon>Spermatophyta</taxon>
        <taxon>Magnoliopsida</taxon>
        <taxon>eudicotyledons</taxon>
        <taxon>Gunneridae</taxon>
        <taxon>Pentapetalae</taxon>
        <taxon>rosids</taxon>
        <taxon>fabids</taxon>
        <taxon>Fabales</taxon>
        <taxon>Fabaceae</taxon>
        <taxon>Papilionoideae</taxon>
        <taxon>50 kb inversion clade</taxon>
        <taxon>NPAAA clade</taxon>
        <taxon>Hologalegina</taxon>
        <taxon>IRL clade</taxon>
        <taxon>Fabeae</taxon>
        <taxon>Lathyrus</taxon>
    </lineage>
</organism>
<protein>
    <submittedName>
        <fullName evidence="1">Uncharacterized protein</fullName>
    </submittedName>
</protein>
<reference evidence="1 2" key="1">
    <citation type="journal article" date="2022" name="Nat. Genet.">
        <title>Improved pea reference genome and pan-genome highlight genomic features and evolutionary characteristics.</title>
        <authorList>
            <person name="Yang T."/>
            <person name="Liu R."/>
            <person name="Luo Y."/>
            <person name="Hu S."/>
            <person name="Wang D."/>
            <person name="Wang C."/>
            <person name="Pandey M.K."/>
            <person name="Ge S."/>
            <person name="Xu Q."/>
            <person name="Li N."/>
            <person name="Li G."/>
            <person name="Huang Y."/>
            <person name="Saxena R.K."/>
            <person name="Ji Y."/>
            <person name="Li M."/>
            <person name="Yan X."/>
            <person name="He Y."/>
            <person name="Liu Y."/>
            <person name="Wang X."/>
            <person name="Xiang C."/>
            <person name="Varshney R.K."/>
            <person name="Ding H."/>
            <person name="Gao S."/>
            <person name="Zong X."/>
        </authorList>
    </citation>
    <scope>NUCLEOTIDE SEQUENCE [LARGE SCALE GENOMIC DNA]</scope>
    <source>
        <strain evidence="1 2">cv. Zhongwan 6</strain>
    </source>
</reference>
<accession>A0A9D4VKY0</accession>
<sequence>MESYSNVQWTAPDDNVRQSPQLIVLPAPDSSTPHKFGPNFFVFTPTLAPTLFPNFVAIPSDSLKASTSDPQALTLMSTFHGYSFPRDLESHVSYLYSKKSYSDVTGVLQDVMKTQMGSGGKKSCTNITLRDEPGNVVEVSL</sequence>
<gene>
    <name evidence="1" type="ORF">KIW84_071998</name>
</gene>
<evidence type="ECO:0000313" key="2">
    <source>
        <dbReference type="Proteomes" id="UP001058974"/>
    </source>
</evidence>
<evidence type="ECO:0000313" key="1">
    <source>
        <dbReference type="EMBL" id="KAI5385232.1"/>
    </source>
</evidence>
<dbReference type="EMBL" id="JAMSHJ010000007">
    <property type="protein sequence ID" value="KAI5385232.1"/>
    <property type="molecule type" value="Genomic_DNA"/>
</dbReference>
<dbReference type="Gramene" id="Psat07G0199800-T1">
    <property type="protein sequence ID" value="KAI5385232.1"/>
    <property type="gene ID" value="KIW84_071998"/>
</dbReference>
<name>A0A9D4VKY0_PEA</name>
<dbReference type="AlphaFoldDB" id="A0A9D4VKY0"/>
<comment type="caution">
    <text evidence="1">The sequence shown here is derived from an EMBL/GenBank/DDBJ whole genome shotgun (WGS) entry which is preliminary data.</text>
</comment>